<evidence type="ECO:0000256" key="1">
    <source>
        <dbReference type="SAM" id="Coils"/>
    </source>
</evidence>
<name>A0A9N9GMM9_FUNMO</name>
<protein>
    <submittedName>
        <fullName evidence="2">6127_t:CDS:1</fullName>
    </submittedName>
</protein>
<comment type="caution">
    <text evidence="2">The sequence shown here is derived from an EMBL/GenBank/DDBJ whole genome shotgun (WGS) entry which is preliminary data.</text>
</comment>
<accession>A0A9N9GMM9</accession>
<reference evidence="2" key="1">
    <citation type="submission" date="2021-06" db="EMBL/GenBank/DDBJ databases">
        <authorList>
            <person name="Kallberg Y."/>
            <person name="Tangrot J."/>
            <person name="Rosling A."/>
        </authorList>
    </citation>
    <scope>NUCLEOTIDE SEQUENCE</scope>
    <source>
        <strain evidence="2">87-6 pot B 2015</strain>
    </source>
</reference>
<dbReference type="Proteomes" id="UP000789375">
    <property type="component" value="Unassembled WGS sequence"/>
</dbReference>
<evidence type="ECO:0000313" key="2">
    <source>
        <dbReference type="EMBL" id="CAG8621591.1"/>
    </source>
</evidence>
<feature type="coiled-coil region" evidence="1">
    <location>
        <begin position="1"/>
        <end position="28"/>
    </location>
</feature>
<dbReference type="EMBL" id="CAJVPP010003136">
    <property type="protein sequence ID" value="CAG8621591.1"/>
    <property type="molecule type" value="Genomic_DNA"/>
</dbReference>
<evidence type="ECO:0000313" key="3">
    <source>
        <dbReference type="Proteomes" id="UP000789375"/>
    </source>
</evidence>
<sequence length="41" mass="4918">MIAHEDEIASLKSEIKSLKQHLHKVLQNLRYKEDIVKQFKK</sequence>
<organism evidence="2 3">
    <name type="scientific">Funneliformis mosseae</name>
    <name type="common">Endomycorrhizal fungus</name>
    <name type="synonym">Glomus mosseae</name>
    <dbReference type="NCBI Taxonomy" id="27381"/>
    <lineage>
        <taxon>Eukaryota</taxon>
        <taxon>Fungi</taxon>
        <taxon>Fungi incertae sedis</taxon>
        <taxon>Mucoromycota</taxon>
        <taxon>Glomeromycotina</taxon>
        <taxon>Glomeromycetes</taxon>
        <taxon>Glomerales</taxon>
        <taxon>Glomeraceae</taxon>
        <taxon>Funneliformis</taxon>
    </lineage>
</organism>
<keyword evidence="1" id="KW-0175">Coiled coil</keyword>
<keyword evidence="3" id="KW-1185">Reference proteome</keyword>
<gene>
    <name evidence="2" type="ORF">FMOSSE_LOCUS10016</name>
</gene>
<proteinExistence type="predicted"/>
<dbReference type="AlphaFoldDB" id="A0A9N9GMM9"/>